<feature type="signal peptide" evidence="2">
    <location>
        <begin position="1"/>
        <end position="22"/>
    </location>
</feature>
<dbReference type="PANTHER" id="PTHR10742">
    <property type="entry name" value="FLAVIN MONOAMINE OXIDASE"/>
    <property type="match status" value="1"/>
</dbReference>
<organism evidence="4 5">
    <name type="scientific">Clavibacter michiganensis</name>
    <dbReference type="NCBI Taxonomy" id="28447"/>
    <lineage>
        <taxon>Bacteria</taxon>
        <taxon>Bacillati</taxon>
        <taxon>Actinomycetota</taxon>
        <taxon>Actinomycetes</taxon>
        <taxon>Micrococcales</taxon>
        <taxon>Microbacteriaceae</taxon>
        <taxon>Clavibacter</taxon>
    </lineage>
</organism>
<dbReference type="EMBL" id="PSXY01000006">
    <property type="protein sequence ID" value="PPF69287.1"/>
    <property type="molecule type" value="Genomic_DNA"/>
</dbReference>
<protein>
    <submittedName>
        <fullName evidence="4">Oxidoreductase</fullName>
    </submittedName>
</protein>
<feature type="domain" description="Amine oxidase" evidence="3">
    <location>
        <begin position="145"/>
        <end position="474"/>
    </location>
</feature>
<dbReference type="PROSITE" id="PS51318">
    <property type="entry name" value="TAT"/>
    <property type="match status" value="1"/>
</dbReference>
<accession>A0A2S5VVL7</accession>
<reference evidence="4 5" key="1">
    <citation type="submission" date="2018-02" db="EMBL/GenBank/DDBJ databases">
        <title>Bacteriophage NCPPB3778 and a type I-E CRISPR drive the evolution of the US Biological Select Agent, Rathayibacter toxicus.</title>
        <authorList>
            <person name="Davis E.W.II."/>
            <person name="Tabima J.F."/>
            <person name="Weisberg A.J."/>
            <person name="Lopes L.D."/>
            <person name="Wiseman M.S."/>
            <person name="Wiseman M.S."/>
            <person name="Pupko T."/>
            <person name="Belcher M.S."/>
            <person name="Sechler A.J."/>
            <person name="Tancos M.A."/>
            <person name="Schroeder B.K."/>
            <person name="Murray T.D."/>
            <person name="Luster D.G."/>
            <person name="Schneider W.L."/>
            <person name="Rogers E."/>
            <person name="Andreote F.D."/>
            <person name="Grunwald N.J."/>
            <person name="Putnam M.L."/>
            <person name="Chang J.H."/>
        </authorList>
    </citation>
    <scope>NUCLEOTIDE SEQUENCE [LARGE SCALE GENOMIC DNA]</scope>
    <source>
        <strain evidence="4 5">AY1B3</strain>
    </source>
</reference>
<dbReference type="Pfam" id="PF01593">
    <property type="entry name" value="Amino_oxidase"/>
    <property type="match status" value="2"/>
</dbReference>
<evidence type="ECO:0000256" key="1">
    <source>
        <dbReference type="SAM" id="MobiDB-lite"/>
    </source>
</evidence>
<gene>
    <name evidence="4" type="ORF">C5E16_05620</name>
</gene>
<dbReference type="Gene3D" id="3.90.660.10">
    <property type="match status" value="1"/>
</dbReference>
<dbReference type="PANTHER" id="PTHR10742:SF410">
    <property type="entry name" value="LYSINE-SPECIFIC HISTONE DEMETHYLASE 2"/>
    <property type="match status" value="1"/>
</dbReference>
<sequence>MSISRRTLLTASASGLSLLGLAACTRTTPVPATPTATPSATPTPTPAPTAGAAGLPEPIAFARSDWTGDPFARGSGSFLRPGASAADREALARPVDDRVFFSGEATSVDRPGTVAGAYASGLRAAGEVDRAGAGSERVAVIGAGIAGTAAARALRDAGHDVVLVEARAELGGRIRAASGTGWPHPAELGALWIAADDDHLLRDALEAAGISRYGLALIPEHRGPDGEVLDASGAGADALAAARAWAQAQAVDASVAAALLETGADALSDEGGAGSPASRLAALLATDVAIAHGAAASELSAARGLDEASPVGNVAVTGGFARLVPHLLRDQDIDVLREATVSRIAYGNGPVGLRLGSGESLSVDRVVVTVPLGVLQQGSIAFEPALPAAHETAIRALGSGSADRIWLRFAEPFWSTTATVWTSTDAAGSSTRWYNLLPVSGEPVLMAEVGAAAAERVAAMDDDAVRTAALRTLVPFADPALLPTQTETSTAEPTDAPSSAPSAAPTPRP</sequence>
<dbReference type="GO" id="GO:0016491">
    <property type="term" value="F:oxidoreductase activity"/>
    <property type="evidence" value="ECO:0007669"/>
    <property type="project" value="InterPro"/>
</dbReference>
<feature type="region of interest" description="Disordered" evidence="1">
    <location>
        <begin position="481"/>
        <end position="509"/>
    </location>
</feature>
<dbReference type="InterPro" id="IPR006311">
    <property type="entry name" value="TAT_signal"/>
</dbReference>
<comment type="caution">
    <text evidence="4">The sequence shown here is derived from an EMBL/GenBank/DDBJ whole genome shotgun (WGS) entry which is preliminary data.</text>
</comment>
<evidence type="ECO:0000313" key="4">
    <source>
        <dbReference type="EMBL" id="PPF69287.1"/>
    </source>
</evidence>
<proteinExistence type="predicted"/>
<dbReference type="InterPro" id="IPR002937">
    <property type="entry name" value="Amino_oxidase"/>
</dbReference>
<feature type="chain" id="PRO_5039136476" evidence="2">
    <location>
        <begin position="23"/>
        <end position="509"/>
    </location>
</feature>
<dbReference type="SUPFAM" id="SSF54373">
    <property type="entry name" value="FAD-linked reductases, C-terminal domain"/>
    <property type="match status" value="1"/>
</dbReference>
<dbReference type="RefSeq" id="WP_104289873.1">
    <property type="nucleotide sequence ID" value="NZ_PSXY01000006.1"/>
</dbReference>
<dbReference type="InterPro" id="IPR036188">
    <property type="entry name" value="FAD/NAD-bd_sf"/>
</dbReference>
<evidence type="ECO:0000259" key="3">
    <source>
        <dbReference type="Pfam" id="PF01593"/>
    </source>
</evidence>
<keyword evidence="2" id="KW-0732">Signal</keyword>
<dbReference type="InterPro" id="IPR050281">
    <property type="entry name" value="Flavin_monoamine_oxidase"/>
</dbReference>
<dbReference type="Gene3D" id="3.50.50.60">
    <property type="entry name" value="FAD/NAD(P)-binding domain"/>
    <property type="match status" value="2"/>
</dbReference>
<name>A0A2S5VVL7_9MICO</name>
<feature type="compositionally biased region" description="Low complexity" evidence="1">
    <location>
        <begin position="29"/>
        <end position="40"/>
    </location>
</feature>
<feature type="domain" description="Amine oxidase" evidence="3">
    <location>
        <begin position="55"/>
        <end position="128"/>
    </location>
</feature>
<dbReference type="Proteomes" id="UP000239241">
    <property type="component" value="Unassembled WGS sequence"/>
</dbReference>
<dbReference type="SUPFAM" id="SSF51905">
    <property type="entry name" value="FAD/NAD(P)-binding domain"/>
    <property type="match status" value="2"/>
</dbReference>
<dbReference type="PROSITE" id="PS51257">
    <property type="entry name" value="PROKAR_LIPOPROTEIN"/>
    <property type="match status" value="1"/>
</dbReference>
<dbReference type="AlphaFoldDB" id="A0A2S5VVL7"/>
<feature type="region of interest" description="Disordered" evidence="1">
    <location>
        <begin position="29"/>
        <end position="55"/>
    </location>
</feature>
<evidence type="ECO:0000256" key="2">
    <source>
        <dbReference type="SAM" id="SignalP"/>
    </source>
</evidence>
<feature type="compositionally biased region" description="Low complexity" evidence="1">
    <location>
        <begin position="488"/>
        <end position="503"/>
    </location>
</feature>
<evidence type="ECO:0000313" key="5">
    <source>
        <dbReference type="Proteomes" id="UP000239241"/>
    </source>
</evidence>